<keyword evidence="3" id="KW-1185">Reference proteome</keyword>
<comment type="caution">
    <text evidence="2">The sequence shown here is derived from an EMBL/GenBank/DDBJ whole genome shotgun (WGS) entry which is preliminary data.</text>
</comment>
<dbReference type="InterPro" id="IPR011021">
    <property type="entry name" value="Arrestin-like_N"/>
</dbReference>
<evidence type="ECO:0000313" key="3">
    <source>
        <dbReference type="Proteomes" id="UP001162131"/>
    </source>
</evidence>
<dbReference type="InterPro" id="IPR050357">
    <property type="entry name" value="Arrestin_domain-protein"/>
</dbReference>
<dbReference type="Proteomes" id="UP001162131">
    <property type="component" value="Unassembled WGS sequence"/>
</dbReference>
<dbReference type="PANTHER" id="PTHR11188">
    <property type="entry name" value="ARRESTIN DOMAIN CONTAINING PROTEIN"/>
    <property type="match status" value="1"/>
</dbReference>
<feature type="domain" description="Arrestin-like N-terminal" evidence="1">
    <location>
        <begin position="27"/>
        <end position="149"/>
    </location>
</feature>
<evidence type="ECO:0000313" key="2">
    <source>
        <dbReference type="EMBL" id="CAG9333202.1"/>
    </source>
</evidence>
<dbReference type="InterPro" id="IPR014756">
    <property type="entry name" value="Ig_E-set"/>
</dbReference>
<dbReference type="PANTHER" id="PTHR11188:SF17">
    <property type="entry name" value="FI21816P1"/>
    <property type="match status" value="1"/>
</dbReference>
<dbReference type="GO" id="GO:0005737">
    <property type="term" value="C:cytoplasm"/>
    <property type="evidence" value="ECO:0007669"/>
    <property type="project" value="TreeGrafter"/>
</dbReference>
<sequence length="369" mass="41179">MSVPAIINNEVSHNSGLQSSFFIYIKLDATYYIAGEKLTGEILLNLPEKSSPSKIQLNATGLELAKITKSNGQVSESKNDVFHMTTTLVQWDNYSPSGQFVFPFSFKLPHYAPSSFDFDDTNSDGHRIQAKIEYKIEASFEMEGQKSLTDQRIMTIFNRNTRVSRQYSVNSTKPLVSCFCIKRGASAINLCYQGTDHSQIGKTSKFRLGIDHKSTQAPIISIVGQLLFELTVQIPGDKTYNYTSLVCRNAPNLHSLPHIDSTPKEMEYEANLANLEFGNNVSTNETGLIQAMYKAQVFVLYDVGCRTKRSEASLTVHVNPKVIEERKIELPTSWEPKESSISNLILEACNGLPIGSAQQNSCMPKHPMN</sequence>
<organism evidence="2 3">
    <name type="scientific">Blepharisma stoltei</name>
    <dbReference type="NCBI Taxonomy" id="1481888"/>
    <lineage>
        <taxon>Eukaryota</taxon>
        <taxon>Sar</taxon>
        <taxon>Alveolata</taxon>
        <taxon>Ciliophora</taxon>
        <taxon>Postciliodesmatophora</taxon>
        <taxon>Heterotrichea</taxon>
        <taxon>Heterotrichida</taxon>
        <taxon>Blepharismidae</taxon>
        <taxon>Blepharisma</taxon>
    </lineage>
</organism>
<dbReference type="SUPFAM" id="SSF81296">
    <property type="entry name" value="E set domains"/>
    <property type="match status" value="1"/>
</dbReference>
<dbReference type="Pfam" id="PF00339">
    <property type="entry name" value="Arrestin_N"/>
    <property type="match status" value="1"/>
</dbReference>
<dbReference type="Gene3D" id="2.60.40.640">
    <property type="match status" value="1"/>
</dbReference>
<accession>A0AAU9K7M6</accession>
<protein>
    <recommendedName>
        <fullName evidence="1">Arrestin-like N-terminal domain-containing protein</fullName>
    </recommendedName>
</protein>
<evidence type="ECO:0000259" key="1">
    <source>
        <dbReference type="Pfam" id="PF00339"/>
    </source>
</evidence>
<dbReference type="EMBL" id="CAJZBQ010000056">
    <property type="protein sequence ID" value="CAG9333202.1"/>
    <property type="molecule type" value="Genomic_DNA"/>
</dbReference>
<proteinExistence type="predicted"/>
<dbReference type="AlphaFoldDB" id="A0AAU9K7M6"/>
<name>A0AAU9K7M6_9CILI</name>
<reference evidence="2" key="1">
    <citation type="submission" date="2021-09" db="EMBL/GenBank/DDBJ databases">
        <authorList>
            <consortium name="AG Swart"/>
            <person name="Singh M."/>
            <person name="Singh A."/>
            <person name="Seah K."/>
            <person name="Emmerich C."/>
        </authorList>
    </citation>
    <scope>NUCLEOTIDE SEQUENCE</scope>
    <source>
        <strain evidence="2">ATCC30299</strain>
    </source>
</reference>
<dbReference type="InterPro" id="IPR014752">
    <property type="entry name" value="Arrestin-like_C"/>
</dbReference>
<gene>
    <name evidence="2" type="ORF">BSTOLATCC_MIC58021</name>
</gene>
<dbReference type="GO" id="GO:0015031">
    <property type="term" value="P:protein transport"/>
    <property type="evidence" value="ECO:0007669"/>
    <property type="project" value="TreeGrafter"/>
</dbReference>